<dbReference type="InterPro" id="IPR000835">
    <property type="entry name" value="HTH_MarR-typ"/>
</dbReference>
<dbReference type="Gene3D" id="1.10.10.10">
    <property type="entry name" value="Winged helix-like DNA-binding domain superfamily/Winged helix DNA-binding domain"/>
    <property type="match status" value="1"/>
</dbReference>
<gene>
    <name evidence="2" type="ORF">A5679_22020</name>
</gene>
<dbReference type="InterPro" id="IPR036388">
    <property type="entry name" value="WH-like_DNA-bd_sf"/>
</dbReference>
<evidence type="ECO:0000313" key="2">
    <source>
        <dbReference type="EMBL" id="OBH94548.1"/>
    </source>
</evidence>
<organism evidence="2 3">
    <name type="scientific">Mycobacterium scrofulaceum</name>
    <dbReference type="NCBI Taxonomy" id="1783"/>
    <lineage>
        <taxon>Bacteria</taxon>
        <taxon>Bacillati</taxon>
        <taxon>Actinomycetota</taxon>
        <taxon>Actinomycetes</taxon>
        <taxon>Mycobacteriales</taxon>
        <taxon>Mycobacteriaceae</taxon>
        <taxon>Mycobacterium</taxon>
    </lineage>
</organism>
<dbReference type="RefSeq" id="WP_067308200.1">
    <property type="nucleotide sequence ID" value="NZ_LZJY01000307.1"/>
</dbReference>
<evidence type="ECO:0000313" key="3">
    <source>
        <dbReference type="Proteomes" id="UP000092207"/>
    </source>
</evidence>
<dbReference type="InterPro" id="IPR036390">
    <property type="entry name" value="WH_DNA-bd_sf"/>
</dbReference>
<dbReference type="SMART" id="SM00347">
    <property type="entry name" value="HTH_MARR"/>
    <property type="match status" value="1"/>
</dbReference>
<proteinExistence type="predicted"/>
<dbReference type="PROSITE" id="PS50995">
    <property type="entry name" value="HTH_MARR_2"/>
    <property type="match status" value="1"/>
</dbReference>
<dbReference type="AlphaFoldDB" id="A0A1A2UZS0"/>
<dbReference type="Pfam" id="PF12802">
    <property type="entry name" value="MarR_2"/>
    <property type="match status" value="1"/>
</dbReference>
<dbReference type="GO" id="GO:0003700">
    <property type="term" value="F:DNA-binding transcription factor activity"/>
    <property type="evidence" value="ECO:0007669"/>
    <property type="project" value="InterPro"/>
</dbReference>
<accession>A0A1A2UZS0</accession>
<dbReference type="GO" id="GO:0006950">
    <property type="term" value="P:response to stress"/>
    <property type="evidence" value="ECO:0007669"/>
    <property type="project" value="TreeGrafter"/>
</dbReference>
<dbReference type="InterPro" id="IPR039422">
    <property type="entry name" value="MarR/SlyA-like"/>
</dbReference>
<reference evidence="2 3" key="1">
    <citation type="submission" date="2016-06" db="EMBL/GenBank/DDBJ databases">
        <authorList>
            <person name="Kjaerup R.B."/>
            <person name="Dalgaard T.S."/>
            <person name="Juul-Madsen H.R."/>
        </authorList>
    </citation>
    <scope>NUCLEOTIDE SEQUENCE [LARGE SCALE GENOMIC DNA]</scope>
    <source>
        <strain evidence="2 3">E2838</strain>
    </source>
</reference>
<dbReference type="Proteomes" id="UP000092207">
    <property type="component" value="Unassembled WGS sequence"/>
</dbReference>
<dbReference type="EMBL" id="LZJY01000307">
    <property type="protein sequence ID" value="OBH94548.1"/>
    <property type="molecule type" value="Genomic_DNA"/>
</dbReference>
<comment type="caution">
    <text evidence="2">The sequence shown here is derived from an EMBL/GenBank/DDBJ whole genome shotgun (WGS) entry which is preliminary data.</text>
</comment>
<dbReference type="PANTHER" id="PTHR33164">
    <property type="entry name" value="TRANSCRIPTIONAL REGULATOR, MARR FAMILY"/>
    <property type="match status" value="1"/>
</dbReference>
<feature type="domain" description="HTH marR-type" evidence="1">
    <location>
        <begin position="10"/>
        <end position="145"/>
    </location>
</feature>
<name>A0A1A2UZS0_MYCSC</name>
<evidence type="ECO:0000259" key="1">
    <source>
        <dbReference type="PROSITE" id="PS50995"/>
    </source>
</evidence>
<protein>
    <submittedName>
        <fullName evidence="2">MarR family transcriptional regulator</fullName>
    </submittedName>
</protein>
<dbReference type="PANTHER" id="PTHR33164:SF99">
    <property type="entry name" value="MARR FAMILY REGULATORY PROTEIN"/>
    <property type="match status" value="1"/>
</dbReference>
<dbReference type="SUPFAM" id="SSF46785">
    <property type="entry name" value="Winged helix' DNA-binding domain"/>
    <property type="match status" value="1"/>
</dbReference>
<sequence length="160" mass="17914">MEPNWLNPREDRAWRAFQHAHHALEVHLNRGLQESGLSGADYEVLAVLSGHDGDRMPARDLCKTLGWEKSRVSHQVRRMQKEGLICREPNPDDARSTMVCLLPAGRAAIDEAAPGHVADVRRNFIDLLSPAELDMLAALNERVLRHLAEDDDSPAEDEPS</sequence>